<evidence type="ECO:0000259" key="1">
    <source>
        <dbReference type="Pfam" id="PF13470"/>
    </source>
</evidence>
<dbReference type="InterPro" id="IPR029060">
    <property type="entry name" value="PIN-like_dom_sf"/>
</dbReference>
<evidence type="ECO:0000313" key="2">
    <source>
        <dbReference type="EMBL" id="MBD2569343.1"/>
    </source>
</evidence>
<dbReference type="Gene3D" id="3.40.50.1010">
    <property type="entry name" value="5'-nuclease"/>
    <property type="match status" value="1"/>
</dbReference>
<dbReference type="EMBL" id="JACJST010000014">
    <property type="protein sequence ID" value="MBD2569343.1"/>
    <property type="molecule type" value="Genomic_DNA"/>
</dbReference>
<accession>A0ABR8FH56</accession>
<dbReference type="Proteomes" id="UP000640531">
    <property type="component" value="Unassembled WGS sequence"/>
</dbReference>
<name>A0ABR8FH56_9NOST</name>
<evidence type="ECO:0000313" key="3">
    <source>
        <dbReference type="Proteomes" id="UP000640531"/>
    </source>
</evidence>
<feature type="domain" description="PIN" evidence="1">
    <location>
        <begin position="2"/>
        <end position="116"/>
    </location>
</feature>
<reference evidence="2 3" key="1">
    <citation type="journal article" date="2020" name="ISME J.">
        <title>Comparative genomics reveals insights into cyanobacterial evolution and habitat adaptation.</title>
        <authorList>
            <person name="Chen M.Y."/>
            <person name="Teng W.K."/>
            <person name="Zhao L."/>
            <person name="Hu C.X."/>
            <person name="Zhou Y.K."/>
            <person name="Han B.P."/>
            <person name="Song L.R."/>
            <person name="Shu W.S."/>
        </authorList>
    </citation>
    <scope>NUCLEOTIDE SEQUENCE [LARGE SCALE GENOMIC DNA]</scope>
    <source>
        <strain evidence="2 3">FACHB-196</strain>
    </source>
</reference>
<organism evidence="2 3">
    <name type="scientific">Anabaena lutea FACHB-196</name>
    <dbReference type="NCBI Taxonomy" id="2692881"/>
    <lineage>
        <taxon>Bacteria</taxon>
        <taxon>Bacillati</taxon>
        <taxon>Cyanobacteriota</taxon>
        <taxon>Cyanophyceae</taxon>
        <taxon>Nostocales</taxon>
        <taxon>Nostocaceae</taxon>
        <taxon>Anabaena</taxon>
    </lineage>
</organism>
<keyword evidence="3" id="KW-1185">Reference proteome</keyword>
<dbReference type="RefSeq" id="WP_190716056.1">
    <property type="nucleotide sequence ID" value="NZ_JACJST010000014.1"/>
</dbReference>
<dbReference type="SUPFAM" id="SSF88723">
    <property type="entry name" value="PIN domain-like"/>
    <property type="match status" value="1"/>
</dbReference>
<comment type="caution">
    <text evidence="2">The sequence shown here is derived from an EMBL/GenBank/DDBJ whole genome shotgun (WGS) entry which is preliminary data.</text>
</comment>
<sequence length="121" mass="13076">MKVLFDTNVLLDALLAREPFVTEAAFLLEAVESGQIEGFMSATTVTDVHYLVGRQTKSAEVAITAVTKLLALMEVCAVDRGVLEQAIELKLADFEDAVQVASAINWNLEAIVTRDTSGFEG</sequence>
<gene>
    <name evidence="2" type="ORF">H6G59_15855</name>
</gene>
<proteinExistence type="predicted"/>
<dbReference type="InterPro" id="IPR002716">
    <property type="entry name" value="PIN_dom"/>
</dbReference>
<protein>
    <submittedName>
        <fullName evidence="2">PIN domain-containing protein</fullName>
    </submittedName>
</protein>
<dbReference type="Pfam" id="PF13470">
    <property type="entry name" value="PIN_3"/>
    <property type="match status" value="1"/>
</dbReference>